<comment type="caution">
    <text evidence="8">The sequence shown here is derived from an EMBL/GenBank/DDBJ whole genome shotgun (WGS) entry which is preliminary data.</text>
</comment>
<dbReference type="InterPro" id="IPR011006">
    <property type="entry name" value="CheY-like_superfamily"/>
</dbReference>
<dbReference type="EMBL" id="VFOR01000002">
    <property type="protein sequence ID" value="TQL58006.1"/>
    <property type="molecule type" value="Genomic_DNA"/>
</dbReference>
<keyword evidence="9" id="KW-1185">Reference proteome</keyword>
<dbReference type="Gene3D" id="3.40.50.2300">
    <property type="match status" value="1"/>
</dbReference>
<evidence type="ECO:0000259" key="7">
    <source>
        <dbReference type="PROSITE" id="PS50110"/>
    </source>
</evidence>
<reference evidence="8 9" key="1">
    <citation type="submission" date="2019-06" db="EMBL/GenBank/DDBJ databases">
        <title>Sequencing the genomes of 1000 actinobacteria strains.</title>
        <authorList>
            <person name="Klenk H.-P."/>
        </authorList>
    </citation>
    <scope>NUCLEOTIDE SEQUENCE [LARGE SCALE GENOMIC DNA]</scope>
    <source>
        <strain evidence="8 9">DSM 8251</strain>
    </source>
</reference>
<name>A0A542ZCD1_9ACTN</name>
<dbReference type="GO" id="GO:0006355">
    <property type="term" value="P:regulation of DNA-templated transcription"/>
    <property type="evidence" value="ECO:0007669"/>
    <property type="project" value="InterPro"/>
</dbReference>
<dbReference type="GO" id="GO:0003677">
    <property type="term" value="F:DNA binding"/>
    <property type="evidence" value="ECO:0007669"/>
    <property type="project" value="UniProtKB-KW"/>
</dbReference>
<dbReference type="InterPro" id="IPR058245">
    <property type="entry name" value="NreC/VraR/RcsB-like_REC"/>
</dbReference>
<dbReference type="OrthoDB" id="9808843at2"/>
<evidence type="ECO:0000256" key="2">
    <source>
        <dbReference type="ARBA" id="ARBA00023015"/>
    </source>
</evidence>
<evidence type="ECO:0000256" key="5">
    <source>
        <dbReference type="PROSITE-ProRule" id="PRU00169"/>
    </source>
</evidence>
<evidence type="ECO:0000259" key="6">
    <source>
        <dbReference type="PROSITE" id="PS50043"/>
    </source>
</evidence>
<dbReference type="Proteomes" id="UP000316196">
    <property type="component" value="Unassembled WGS sequence"/>
</dbReference>
<keyword evidence="1 5" id="KW-0597">Phosphoprotein</keyword>
<evidence type="ECO:0000256" key="4">
    <source>
        <dbReference type="ARBA" id="ARBA00023163"/>
    </source>
</evidence>
<dbReference type="SUPFAM" id="SSF46894">
    <property type="entry name" value="C-terminal effector domain of the bipartite response regulators"/>
    <property type="match status" value="1"/>
</dbReference>
<feature type="modified residue" description="4-aspartylphosphate" evidence="5">
    <location>
        <position position="61"/>
    </location>
</feature>
<dbReference type="Pfam" id="PF00196">
    <property type="entry name" value="GerE"/>
    <property type="match status" value="1"/>
</dbReference>
<dbReference type="InterPro" id="IPR039420">
    <property type="entry name" value="WalR-like"/>
</dbReference>
<evidence type="ECO:0000313" key="9">
    <source>
        <dbReference type="Proteomes" id="UP000316196"/>
    </source>
</evidence>
<organism evidence="8 9">
    <name type="scientific">Propioniferax innocua</name>
    <dbReference type="NCBI Taxonomy" id="1753"/>
    <lineage>
        <taxon>Bacteria</taxon>
        <taxon>Bacillati</taxon>
        <taxon>Actinomycetota</taxon>
        <taxon>Actinomycetes</taxon>
        <taxon>Propionibacteriales</taxon>
        <taxon>Propionibacteriaceae</taxon>
        <taxon>Propioniferax</taxon>
    </lineage>
</organism>
<dbReference type="PROSITE" id="PS50110">
    <property type="entry name" value="RESPONSE_REGULATORY"/>
    <property type="match status" value="1"/>
</dbReference>
<gene>
    <name evidence="8" type="ORF">FB460_1857</name>
</gene>
<keyword evidence="3" id="KW-0238">DNA-binding</keyword>
<dbReference type="AlphaFoldDB" id="A0A542ZCD1"/>
<dbReference type="SMART" id="SM00448">
    <property type="entry name" value="REC"/>
    <property type="match status" value="1"/>
</dbReference>
<dbReference type="CDD" id="cd06170">
    <property type="entry name" value="LuxR_C_like"/>
    <property type="match status" value="1"/>
</dbReference>
<dbReference type="InterPro" id="IPR016032">
    <property type="entry name" value="Sig_transdc_resp-reg_C-effctor"/>
</dbReference>
<feature type="domain" description="Response regulatory" evidence="7">
    <location>
        <begin position="10"/>
        <end position="126"/>
    </location>
</feature>
<dbReference type="GO" id="GO:0000160">
    <property type="term" value="P:phosphorelay signal transduction system"/>
    <property type="evidence" value="ECO:0007669"/>
    <property type="project" value="InterPro"/>
</dbReference>
<feature type="domain" description="HTH luxR-type" evidence="6">
    <location>
        <begin position="159"/>
        <end position="224"/>
    </location>
</feature>
<keyword evidence="4" id="KW-0804">Transcription</keyword>
<keyword evidence="2" id="KW-0805">Transcription regulation</keyword>
<dbReference type="InterPro" id="IPR001789">
    <property type="entry name" value="Sig_transdc_resp-reg_receiver"/>
</dbReference>
<evidence type="ECO:0000256" key="1">
    <source>
        <dbReference type="ARBA" id="ARBA00022553"/>
    </source>
</evidence>
<dbReference type="InterPro" id="IPR000792">
    <property type="entry name" value="Tscrpt_reg_LuxR_C"/>
</dbReference>
<dbReference type="PROSITE" id="PS00622">
    <property type="entry name" value="HTH_LUXR_1"/>
    <property type="match status" value="1"/>
</dbReference>
<evidence type="ECO:0000313" key="8">
    <source>
        <dbReference type="EMBL" id="TQL58006.1"/>
    </source>
</evidence>
<accession>A0A542ZCD1</accession>
<dbReference type="RefSeq" id="WP_142093831.1">
    <property type="nucleotide sequence ID" value="NZ_BAAAMD010000004.1"/>
</dbReference>
<dbReference type="PROSITE" id="PS50043">
    <property type="entry name" value="HTH_LUXR_2"/>
    <property type="match status" value="1"/>
</dbReference>
<proteinExistence type="predicted"/>
<dbReference type="SUPFAM" id="SSF52172">
    <property type="entry name" value="CheY-like"/>
    <property type="match status" value="1"/>
</dbReference>
<dbReference type="Pfam" id="PF00072">
    <property type="entry name" value="Response_reg"/>
    <property type="match status" value="1"/>
</dbReference>
<dbReference type="PANTHER" id="PTHR43214:SF24">
    <property type="entry name" value="TRANSCRIPTIONAL REGULATORY PROTEIN NARL-RELATED"/>
    <property type="match status" value="1"/>
</dbReference>
<dbReference type="PANTHER" id="PTHR43214">
    <property type="entry name" value="TWO-COMPONENT RESPONSE REGULATOR"/>
    <property type="match status" value="1"/>
</dbReference>
<sequence length="226" mass="23790">MTAACDRPIRVLLADDQPLLLASLRTILDAQAEIDVVEAVEDGDAALAALDRRLVDVAVLDIRMPGTDGITAARRIADRASPPKVVMLTTFDSEDLVRAALDAGAQGFLLKDADPAELATAIRLVHEGRSVLASGVTGHVIRAYREAVAHSAGRISSRARQGLAMLTPRELDVLLALSDGASNGEIATVLGVGEATVKTHMSNLLIKLDCRDRVALVVLAHRAGLA</sequence>
<dbReference type="SMART" id="SM00421">
    <property type="entry name" value="HTH_LUXR"/>
    <property type="match status" value="1"/>
</dbReference>
<dbReference type="CDD" id="cd17535">
    <property type="entry name" value="REC_NarL-like"/>
    <property type="match status" value="1"/>
</dbReference>
<evidence type="ECO:0000256" key="3">
    <source>
        <dbReference type="ARBA" id="ARBA00023125"/>
    </source>
</evidence>
<protein>
    <submittedName>
        <fullName evidence="8">LuxR family two component transcriptional regulator</fullName>
    </submittedName>
</protein>
<dbReference type="PRINTS" id="PR00038">
    <property type="entry name" value="HTHLUXR"/>
</dbReference>